<dbReference type="InterPro" id="IPR003656">
    <property type="entry name" value="Znf_BED"/>
</dbReference>
<evidence type="ECO:0000313" key="11">
    <source>
        <dbReference type="Proteomes" id="UP001652625"/>
    </source>
</evidence>
<name>A0ABM4DHQ8_HYDVU</name>
<keyword evidence="5" id="KW-0805">Transcription regulation</keyword>
<proteinExistence type="predicted"/>
<evidence type="ECO:0000256" key="3">
    <source>
        <dbReference type="ARBA" id="ARBA00022771"/>
    </source>
</evidence>
<dbReference type="InterPro" id="IPR012337">
    <property type="entry name" value="RNaseH-like_sf"/>
</dbReference>
<dbReference type="Pfam" id="PF02892">
    <property type="entry name" value="zf-BED"/>
    <property type="match status" value="1"/>
</dbReference>
<evidence type="ECO:0000256" key="8">
    <source>
        <dbReference type="ARBA" id="ARBA00023242"/>
    </source>
</evidence>
<sequence length="617" mass="69640">MAAATNESNVSVKHLTGKLSKHFVFKLNADGKVDEGDKIYCVHCNEQFTFRGSNTSLTYHLQHKHPLKYQQVVDSERKMTPQIKSITNLFTCQSNKPVSEKVSADLKVAIAHWIASSGRPTAIVEDAGLEAVLRIALQNQTYTLPSRRTIDTVIGEMYNEKLNEHKKALECIHSIALTTDFWTSTNNESYCGITGHWIDSEWKLTSVALACINVKERHTADNVASFYEEFAATWNIAEKISCIVTDSARNMVAAIGRTDYSHIPCIAHCLQLSILAGLKAADSSPILAKFRHLVGHFRRSSKNTSELKASQASTSNRSDDVKFHKLQQDVATRWNSTYLMLARLLEVKDAIKQYHIDHPENYTGDKLRELDWERMSKFVSVLGPLADATEYIGSEQYATCSAALPLEAFLRRLLRVNDDDPGYIARFKSATLNDFSGRIENIYALPTLQMAVALDPRYKKLGCLSREKREAVWTILSNAFRVYCNQRQRAERETTTSTGEASEPVRKKLKLTLLVSDSESQSSSDESQTVHGSLAELTRYQEEGVIPETENPLMWWQLNRHRYPNLSSFLQTILCVPATSVPCERLFSSSGYIVNKLRSCLLPENVNVLVCLRDWLK</sequence>
<feature type="domain" description="HAT C-terminal dimerisation" evidence="10">
    <location>
        <begin position="536"/>
        <end position="616"/>
    </location>
</feature>
<evidence type="ECO:0000256" key="7">
    <source>
        <dbReference type="ARBA" id="ARBA00023163"/>
    </source>
</evidence>
<dbReference type="Pfam" id="PF05699">
    <property type="entry name" value="Dimer_Tnp_hAT"/>
    <property type="match status" value="1"/>
</dbReference>
<evidence type="ECO:0000256" key="4">
    <source>
        <dbReference type="ARBA" id="ARBA00022833"/>
    </source>
</evidence>
<dbReference type="InterPro" id="IPR008906">
    <property type="entry name" value="HATC_C_dom"/>
</dbReference>
<accession>A0ABM4DHQ8</accession>
<protein>
    <submittedName>
        <fullName evidence="12">E3 SUMO-protein ligase ZBED1-like</fullName>
    </submittedName>
</protein>
<dbReference type="GeneID" id="136090967"/>
<keyword evidence="6" id="KW-0238">DNA-binding</keyword>
<keyword evidence="7" id="KW-0804">Transcription</keyword>
<dbReference type="PANTHER" id="PTHR46481">
    <property type="entry name" value="ZINC FINGER BED DOMAIN-CONTAINING PROTEIN 4"/>
    <property type="match status" value="1"/>
</dbReference>
<comment type="subcellular location">
    <subcellularLocation>
        <location evidence="1">Nucleus</location>
    </subcellularLocation>
</comment>
<evidence type="ECO:0000256" key="6">
    <source>
        <dbReference type="ARBA" id="ARBA00023125"/>
    </source>
</evidence>
<evidence type="ECO:0000256" key="5">
    <source>
        <dbReference type="ARBA" id="ARBA00023015"/>
    </source>
</evidence>
<dbReference type="SUPFAM" id="SSF57667">
    <property type="entry name" value="beta-beta-alpha zinc fingers"/>
    <property type="match status" value="1"/>
</dbReference>
<dbReference type="Proteomes" id="UP001652625">
    <property type="component" value="Chromosome 14"/>
</dbReference>
<keyword evidence="11" id="KW-1185">Reference proteome</keyword>
<dbReference type="SUPFAM" id="SSF53098">
    <property type="entry name" value="Ribonuclease H-like"/>
    <property type="match status" value="1"/>
</dbReference>
<evidence type="ECO:0000259" key="10">
    <source>
        <dbReference type="Pfam" id="PF05699"/>
    </source>
</evidence>
<evidence type="ECO:0000313" key="12">
    <source>
        <dbReference type="RefSeq" id="XP_065674020.1"/>
    </source>
</evidence>
<evidence type="ECO:0000259" key="9">
    <source>
        <dbReference type="Pfam" id="PF02892"/>
    </source>
</evidence>
<evidence type="ECO:0000256" key="2">
    <source>
        <dbReference type="ARBA" id="ARBA00022723"/>
    </source>
</evidence>
<keyword evidence="2" id="KW-0479">Metal-binding</keyword>
<organism evidence="11 12">
    <name type="scientific">Hydra vulgaris</name>
    <name type="common">Hydra</name>
    <name type="synonym">Hydra attenuata</name>
    <dbReference type="NCBI Taxonomy" id="6087"/>
    <lineage>
        <taxon>Eukaryota</taxon>
        <taxon>Metazoa</taxon>
        <taxon>Cnidaria</taxon>
        <taxon>Hydrozoa</taxon>
        <taxon>Hydroidolina</taxon>
        <taxon>Anthoathecata</taxon>
        <taxon>Aplanulata</taxon>
        <taxon>Hydridae</taxon>
        <taxon>Hydra</taxon>
    </lineage>
</organism>
<evidence type="ECO:0000256" key="1">
    <source>
        <dbReference type="ARBA" id="ARBA00004123"/>
    </source>
</evidence>
<feature type="domain" description="BED-type" evidence="9">
    <location>
        <begin position="37"/>
        <end position="66"/>
    </location>
</feature>
<reference evidence="12" key="1">
    <citation type="submission" date="2025-08" db="UniProtKB">
        <authorList>
            <consortium name="RefSeq"/>
        </authorList>
    </citation>
    <scope>IDENTIFICATION</scope>
</reference>
<gene>
    <name evidence="12" type="primary">LOC136090967</name>
</gene>
<keyword evidence="4" id="KW-0862">Zinc</keyword>
<dbReference type="SUPFAM" id="SSF140996">
    <property type="entry name" value="Hermes dimerisation domain"/>
    <property type="match status" value="1"/>
</dbReference>
<dbReference type="InterPro" id="IPR036236">
    <property type="entry name" value="Znf_C2H2_sf"/>
</dbReference>
<keyword evidence="8" id="KW-0539">Nucleus</keyword>
<dbReference type="InterPro" id="IPR052035">
    <property type="entry name" value="ZnF_BED_domain_contain"/>
</dbReference>
<dbReference type="RefSeq" id="XP_065674020.1">
    <property type="nucleotide sequence ID" value="XM_065817948.1"/>
</dbReference>
<keyword evidence="3" id="KW-0863">Zinc-finger</keyword>
<dbReference type="PANTHER" id="PTHR46481:SF10">
    <property type="entry name" value="ZINC FINGER BED DOMAIN-CONTAINING PROTEIN 39"/>
    <property type="match status" value="1"/>
</dbReference>